<dbReference type="OrthoDB" id="440755at2759"/>
<evidence type="ECO:0000256" key="2">
    <source>
        <dbReference type="ARBA" id="ARBA00004922"/>
    </source>
</evidence>
<dbReference type="GO" id="GO:0030145">
    <property type="term" value="F:manganese ion binding"/>
    <property type="evidence" value="ECO:0007669"/>
    <property type="project" value="UniProtKB-UniRule"/>
</dbReference>
<evidence type="ECO:0000256" key="7">
    <source>
        <dbReference type="ARBA" id="ARBA00022723"/>
    </source>
</evidence>
<dbReference type="GeneID" id="6758443"/>
<evidence type="ECO:0000256" key="9">
    <source>
        <dbReference type="ARBA" id="ARBA00022989"/>
    </source>
</evidence>
<reference evidence="15 16" key="1">
    <citation type="journal article" date="2008" name="Nature">
        <title>The Trichoplax genome and the nature of placozoans.</title>
        <authorList>
            <person name="Srivastava M."/>
            <person name="Begovic E."/>
            <person name="Chapman J."/>
            <person name="Putnam N.H."/>
            <person name="Hellsten U."/>
            <person name="Kawashima T."/>
            <person name="Kuo A."/>
            <person name="Mitros T."/>
            <person name="Salamov A."/>
            <person name="Carpenter M.L."/>
            <person name="Signorovitch A.Y."/>
            <person name="Moreno M.A."/>
            <person name="Kamm K."/>
            <person name="Grimwood J."/>
            <person name="Schmutz J."/>
            <person name="Shapiro H."/>
            <person name="Grigoriev I.V."/>
            <person name="Buss L.W."/>
            <person name="Schierwater B."/>
            <person name="Dellaporta S.L."/>
            <person name="Rokhsar D.S."/>
        </authorList>
    </citation>
    <scope>NUCLEOTIDE SEQUENCE [LARGE SCALE GENOMIC DNA]</scope>
    <source>
        <strain evidence="15 16">Grell-BS-1999</strain>
    </source>
</reference>
<evidence type="ECO:0000256" key="11">
    <source>
        <dbReference type="ARBA" id="ARBA00023136"/>
    </source>
</evidence>
<dbReference type="GO" id="GO:0000139">
    <property type="term" value="C:Golgi membrane"/>
    <property type="evidence" value="ECO:0000318"/>
    <property type="project" value="GO_Central"/>
</dbReference>
<evidence type="ECO:0000256" key="8">
    <source>
        <dbReference type="ARBA" id="ARBA00022968"/>
    </source>
</evidence>
<dbReference type="CTD" id="6758443"/>
<evidence type="ECO:0000256" key="13">
    <source>
        <dbReference type="RuleBase" id="RU368119"/>
    </source>
</evidence>
<keyword evidence="4 13" id="KW-0328">Glycosyltransferase</keyword>
<dbReference type="OMA" id="NYETEIH"/>
<dbReference type="PANTHER" id="PTHR46396">
    <property type="entry name" value="PROTEIN O-LINKED-MANNOSE BETA-1,2-N-ACETYLGLUCOSAMINYLTRANSFERASE 1"/>
    <property type="match status" value="1"/>
</dbReference>
<protein>
    <recommendedName>
        <fullName evidence="13">Alpha-1,3-mannosyl-glycoprotein 2-beta-N-acetylglucosaminyltransferase</fullName>
        <shortName evidence="13">GNT-I</shortName>
        <shortName evidence="13">GlcNAc-T I</shortName>
        <ecNumber evidence="13">2.4.1.101</ecNumber>
    </recommendedName>
    <alternativeName>
        <fullName evidence="13">N-glycosyl-oligosaccharide-glycoprotein N-acetylglucosaminyltransferase I</fullName>
    </alternativeName>
</protein>
<evidence type="ECO:0000256" key="6">
    <source>
        <dbReference type="ARBA" id="ARBA00022692"/>
    </source>
</evidence>
<dbReference type="SUPFAM" id="SSF53448">
    <property type="entry name" value="Nucleotide-diphospho-sugar transferases"/>
    <property type="match status" value="1"/>
</dbReference>
<evidence type="ECO:0000256" key="12">
    <source>
        <dbReference type="ARBA" id="ARBA00023211"/>
    </source>
</evidence>
<dbReference type="GO" id="GO:0047223">
    <property type="term" value="F:beta-1,3-galactosyl-O-glycosyl-glycoprotein beta-1,3-N-acetylglucosaminyltransferase activity"/>
    <property type="evidence" value="ECO:0000318"/>
    <property type="project" value="GO_Central"/>
</dbReference>
<dbReference type="InParanoid" id="B3SAL5"/>
<evidence type="ECO:0000313" key="15">
    <source>
        <dbReference type="EMBL" id="EDV20334.1"/>
    </source>
</evidence>
<dbReference type="Pfam" id="PF03071">
    <property type="entry name" value="GNT-I"/>
    <property type="match status" value="1"/>
</dbReference>
<dbReference type="CDD" id="cd02514">
    <property type="entry name" value="GT13_GLCNAC-TI"/>
    <property type="match status" value="1"/>
</dbReference>
<dbReference type="eggNOG" id="ENOG502QSG3">
    <property type="taxonomic scope" value="Eukaryota"/>
</dbReference>
<dbReference type="HOGENOM" id="CLU_024847_1_0_1"/>
<comment type="function">
    <text evidence="13">Initiates complex N-linked carbohydrate formation. Essential for the conversion of high-mannose to hybrid and complex N-glycans.</text>
</comment>
<evidence type="ECO:0000256" key="5">
    <source>
        <dbReference type="ARBA" id="ARBA00022679"/>
    </source>
</evidence>
<keyword evidence="16" id="KW-1185">Reference proteome</keyword>
<sequence>MAARRFDTYAGKADNLMIQFIDMVSDDRILCFTILDEGTFSIRKHARQALAMLGSKYALTIKWRDMWTMIIAKNGVHYAEARALSPKLDEWAKPCKISAQIQLKTNQERRCNWPKNDENRRRATLCNRYEGYGRLCACSNPQPIDIASPSLLNNRVANVPVAVIASNRPYYLFRMLQSLLSAKGATKSLITVFIDGFFDEPLAVCNLFGIRAVQHKPVSKRNGRIAQHYKASLSAAFDLHPEAKYLIVLEEDLDVSVDFFSYFSQTLPLIDDKDIYCISAWNDQGYKHSSNDPTRLYRVETMPGLGWMLKRSLFKEELEPHWPGPEAFFDWDMWMRTPTMRKGRECVIPDISRTFHFGSQGVNMNNYFQDAYFTAHKLNTDANAVLRGIEDLRQKNYEKLMHKLVQNAVVLNHAISPCHHDFVPNTTDVTYVVYIQMTKLSDYETWLQIAKCWKLWDLDVRGFHKSTWRLWIKKNPILIVGHPVSPYSSYKPKNIKPIFIKGPTKPPKKT</sequence>
<organism evidence="15 16">
    <name type="scientific">Trichoplax adhaerens</name>
    <name type="common">Trichoplax reptans</name>
    <dbReference type="NCBI Taxonomy" id="10228"/>
    <lineage>
        <taxon>Eukaryota</taxon>
        <taxon>Metazoa</taxon>
        <taxon>Placozoa</taxon>
        <taxon>Uniplacotomia</taxon>
        <taxon>Trichoplacea</taxon>
        <taxon>Trichoplacidae</taxon>
        <taxon>Trichoplax</taxon>
    </lineage>
</organism>
<dbReference type="GO" id="GO:0003827">
    <property type="term" value="F:alpha-1,3-mannosylglycoprotein 2-beta-N-acetylglucosaminyltransferase activity"/>
    <property type="evidence" value="ECO:0007669"/>
    <property type="project" value="UniProtKB-UniRule"/>
</dbReference>
<gene>
    <name evidence="15" type="ORF">TRIADDRAFT_51036</name>
</gene>
<dbReference type="Pfam" id="PF15711">
    <property type="entry name" value="ILEI"/>
    <property type="match status" value="1"/>
</dbReference>
<comment type="subcellular location">
    <subcellularLocation>
        <location evidence="1 13">Golgi apparatus membrane</location>
        <topology evidence="1 13">Single-pass type II membrane protein</topology>
    </subcellularLocation>
</comment>
<keyword evidence="12 13" id="KW-0464">Manganese</keyword>
<keyword evidence="9" id="KW-1133">Transmembrane helix</keyword>
<dbReference type="AlphaFoldDB" id="B3SAL5"/>
<keyword evidence="11" id="KW-0472">Membrane</keyword>
<keyword evidence="6" id="KW-0812">Transmembrane</keyword>
<keyword evidence="10 13" id="KW-0333">Golgi apparatus</keyword>
<dbReference type="Gene3D" id="3.90.550.10">
    <property type="entry name" value="Spore Coat Polysaccharide Biosynthesis Protein SpsA, Chain A"/>
    <property type="match status" value="1"/>
</dbReference>
<dbReference type="UniPathway" id="UPA00378"/>
<dbReference type="FunFam" id="3.90.550.10:FF:000252">
    <property type="entry name" value="Protein O-linked-mannose beta-1,2-N-acetylglucosaminyltransferase 1"/>
    <property type="match status" value="1"/>
</dbReference>
<dbReference type="PROSITE" id="PS52031">
    <property type="entry name" value="GG_LECTIN"/>
    <property type="match status" value="1"/>
</dbReference>
<dbReference type="GO" id="GO:0016266">
    <property type="term" value="P:protein O-linked glycosylation via N-acetyl-galactosamine"/>
    <property type="evidence" value="ECO:0000318"/>
    <property type="project" value="GO_Central"/>
</dbReference>
<dbReference type="InterPro" id="IPR004139">
    <property type="entry name" value="Glyco_trans_13"/>
</dbReference>
<dbReference type="InterPro" id="IPR052463">
    <property type="entry name" value="O-linked_mannose_GnT"/>
</dbReference>
<comment type="similarity">
    <text evidence="3 13">Belongs to the glycosyltransferase 13 family.</text>
</comment>
<comment type="cofactor">
    <cofactor evidence="13">
        <name>Mn(2+)</name>
        <dbReference type="ChEBI" id="CHEBI:29035"/>
    </cofactor>
    <text evidence="13">The cofactor is mostly bound to the substrate.</text>
</comment>
<feature type="domain" description="ILEI/PANDER" evidence="14">
    <location>
        <begin position="2"/>
        <end position="74"/>
    </location>
</feature>
<evidence type="ECO:0000313" key="16">
    <source>
        <dbReference type="Proteomes" id="UP000009022"/>
    </source>
</evidence>
<keyword evidence="7 13" id="KW-0479">Metal-binding</keyword>
<dbReference type="Proteomes" id="UP000009022">
    <property type="component" value="Unassembled WGS sequence"/>
</dbReference>
<dbReference type="InterPro" id="IPR029044">
    <property type="entry name" value="Nucleotide-diphossugar_trans"/>
</dbReference>
<name>B3SAL5_TRIAD</name>
<dbReference type="RefSeq" id="XP_002117284.1">
    <property type="nucleotide sequence ID" value="XM_002117248.1"/>
</dbReference>
<evidence type="ECO:0000256" key="10">
    <source>
        <dbReference type="ARBA" id="ARBA00023034"/>
    </source>
</evidence>
<dbReference type="PhylomeDB" id="B3SAL5"/>
<dbReference type="FunCoup" id="B3SAL5">
    <property type="interactions" value="216"/>
</dbReference>
<keyword evidence="5" id="KW-0808">Transferase</keyword>
<comment type="pathway">
    <text evidence="2 13">Protein modification; protein glycosylation.</text>
</comment>
<dbReference type="STRING" id="10228.B3SAL5"/>
<evidence type="ECO:0000256" key="3">
    <source>
        <dbReference type="ARBA" id="ARBA00006492"/>
    </source>
</evidence>
<dbReference type="InterPro" id="IPR039477">
    <property type="entry name" value="ILEI/PANDER_dom"/>
</dbReference>
<dbReference type="PANTHER" id="PTHR46396:SF1">
    <property type="entry name" value="PROTEIN O-LINKED-MANNOSE BETA-1,2-N-ACETYLGLUCOSAMINYLTRANSFERASE 1"/>
    <property type="match status" value="1"/>
</dbReference>
<dbReference type="EMBL" id="DS985261">
    <property type="protein sequence ID" value="EDV20334.1"/>
    <property type="molecule type" value="Genomic_DNA"/>
</dbReference>
<evidence type="ECO:0000259" key="14">
    <source>
        <dbReference type="Pfam" id="PF15711"/>
    </source>
</evidence>
<evidence type="ECO:0000256" key="4">
    <source>
        <dbReference type="ARBA" id="ARBA00022676"/>
    </source>
</evidence>
<proteinExistence type="inferred from homology"/>
<comment type="catalytic activity">
    <reaction evidence="13">
        <text>N(4)-(alpha-D-Man-(1-&gt;3)-[alpha-D-Man-(1-&gt;3)-[alpha-D-Man-(1-&gt;6)]-alpha-D-Man-(1-&gt;6)]-beta-D-Man-(1-&gt;4)-beta-D-GlcNAc-(1-&gt;4)-beta-D-GlcNAc)-L-asparaginyl-[protein] (N-glucan mannose isomer 5A1,2) + UDP-N-acetyl-alpha-D-glucosamine = N(4)-{beta-D-GlcNAc-(1-&gt;2)-alpha-D-Man-(1-&gt;3)-[alpha-D-Man-(1-&gt;3)-[alpha-D-Man-(1-&gt;6)]-alpha-D-Man-(1-&gt;6)]-beta-D-Man-(1-&gt;4)-beta-D-GlcNAc-(1-&gt;4)-beta-D-GlcNAc}-L-asparaginyl-[protein] + UDP + H(+)</text>
        <dbReference type="Rhea" id="RHEA:11456"/>
        <dbReference type="Rhea" id="RHEA-COMP:14367"/>
        <dbReference type="Rhea" id="RHEA-COMP:14368"/>
        <dbReference type="ChEBI" id="CHEBI:15378"/>
        <dbReference type="ChEBI" id="CHEBI:57705"/>
        <dbReference type="ChEBI" id="CHEBI:58223"/>
        <dbReference type="ChEBI" id="CHEBI:59087"/>
        <dbReference type="ChEBI" id="CHEBI:60625"/>
        <dbReference type="EC" id="2.4.1.101"/>
    </reaction>
</comment>
<dbReference type="EC" id="2.4.1.101" evidence="13"/>
<accession>B3SAL5</accession>
<keyword evidence="8 13" id="KW-0735">Signal-anchor</keyword>
<evidence type="ECO:0000256" key="1">
    <source>
        <dbReference type="ARBA" id="ARBA00004323"/>
    </source>
</evidence>
<dbReference type="KEGG" id="tad:TRIADDRAFT_51036"/>